<name>U1YFN6_ANEAE</name>
<dbReference type="AlphaFoldDB" id="U1YFN6"/>
<dbReference type="HOGENOM" id="CLU_085951_4_0_9"/>
<dbReference type="eggNOG" id="ENOG50331VA">
    <property type="taxonomic scope" value="Bacteria"/>
</dbReference>
<keyword evidence="2" id="KW-1185">Reference proteome</keyword>
<evidence type="ECO:0000313" key="2">
    <source>
        <dbReference type="Proteomes" id="UP000016511"/>
    </source>
</evidence>
<dbReference type="GeneID" id="92841247"/>
<sequence>MTEIFLEELKGYLRIDGSEDDMVLALLVEAAREYLADAGVKDDTTSRYKLAIMLYVALHYENRDPSIKIEKFNFALESIILQLK</sequence>
<dbReference type="InterPro" id="IPR021146">
    <property type="entry name" value="Phage_gp6-like_head-tail"/>
</dbReference>
<dbReference type="STRING" id="649747.HMPREF0083_01009"/>
<evidence type="ECO:0000313" key="1">
    <source>
        <dbReference type="EMBL" id="ERI10897.1"/>
    </source>
</evidence>
<comment type="caution">
    <text evidence="1">The sequence shown here is derived from an EMBL/GenBank/DDBJ whole genome shotgun (WGS) entry which is preliminary data.</text>
</comment>
<dbReference type="EMBL" id="AWSJ01000064">
    <property type="protein sequence ID" value="ERI10897.1"/>
    <property type="molecule type" value="Genomic_DNA"/>
</dbReference>
<dbReference type="NCBIfam" id="TIGR01560">
    <property type="entry name" value="put_DNA_pack"/>
    <property type="match status" value="1"/>
</dbReference>
<organism evidence="1 2">
    <name type="scientific">Aneurinibacillus aneurinilyticus ATCC 12856</name>
    <dbReference type="NCBI Taxonomy" id="649747"/>
    <lineage>
        <taxon>Bacteria</taxon>
        <taxon>Bacillati</taxon>
        <taxon>Bacillota</taxon>
        <taxon>Bacilli</taxon>
        <taxon>Bacillales</taxon>
        <taxon>Paenibacillaceae</taxon>
        <taxon>Aneurinibacillus group</taxon>
        <taxon>Aneurinibacillus</taxon>
    </lineage>
</organism>
<dbReference type="Gene3D" id="1.10.3230.30">
    <property type="entry name" value="Phage gp6-like head-tail connector protein"/>
    <property type="match status" value="1"/>
</dbReference>
<dbReference type="CDD" id="cd08054">
    <property type="entry name" value="gp6"/>
    <property type="match status" value="1"/>
</dbReference>
<proteinExistence type="predicted"/>
<gene>
    <name evidence="1" type="ORF">HMPREF0083_01009</name>
</gene>
<protein>
    <submittedName>
        <fullName evidence="1">Phage DNA packaging protein</fullName>
    </submittedName>
</protein>
<dbReference type="InterPro" id="IPR006450">
    <property type="entry name" value="Phage_HK97_gp6-like"/>
</dbReference>
<dbReference type="Pfam" id="PF05135">
    <property type="entry name" value="Phage_connect_1"/>
    <property type="match status" value="1"/>
</dbReference>
<reference evidence="1 2" key="1">
    <citation type="submission" date="2013-08" db="EMBL/GenBank/DDBJ databases">
        <authorList>
            <person name="Weinstock G."/>
            <person name="Sodergren E."/>
            <person name="Wylie T."/>
            <person name="Fulton L."/>
            <person name="Fulton R."/>
            <person name="Fronick C."/>
            <person name="O'Laughlin M."/>
            <person name="Godfrey J."/>
            <person name="Miner T."/>
            <person name="Herter B."/>
            <person name="Appelbaum E."/>
            <person name="Cordes M."/>
            <person name="Lek S."/>
            <person name="Wollam A."/>
            <person name="Pepin K.H."/>
            <person name="Palsikar V.B."/>
            <person name="Mitreva M."/>
            <person name="Wilson R.K."/>
        </authorList>
    </citation>
    <scope>NUCLEOTIDE SEQUENCE [LARGE SCALE GENOMIC DNA]</scope>
    <source>
        <strain evidence="1 2">ATCC 12856</strain>
    </source>
</reference>
<dbReference type="Proteomes" id="UP000016511">
    <property type="component" value="Unassembled WGS sequence"/>
</dbReference>
<dbReference type="RefSeq" id="WP_021624175.1">
    <property type="nucleotide sequence ID" value="NZ_KE952895.1"/>
</dbReference>
<dbReference type="PATRIC" id="fig|649747.3.peg.915"/>
<accession>U1YFN6</accession>